<dbReference type="RefSeq" id="WP_176788351.1">
    <property type="nucleotide sequence ID" value="NZ_JABXWR010000001.1"/>
</dbReference>
<dbReference type="InterPro" id="IPR012341">
    <property type="entry name" value="6hp_glycosidase-like_sf"/>
</dbReference>
<dbReference type="InterPro" id="IPR032790">
    <property type="entry name" value="GDE_C"/>
</dbReference>
<dbReference type="PANTHER" id="PTHR10569:SF2">
    <property type="entry name" value="GLYCOGEN DEBRANCHING ENZYME"/>
    <property type="match status" value="1"/>
</dbReference>
<evidence type="ECO:0000259" key="1">
    <source>
        <dbReference type="Pfam" id="PF06202"/>
    </source>
</evidence>
<reference evidence="3 4" key="1">
    <citation type="submission" date="2020-06" db="EMBL/GenBank/DDBJ databases">
        <title>Methanofollis fontis sp. nov., a methanogen isolated from marine sediments near a cold seep at Four-Way Closure Ridge offshore southwestern Taiwan.</title>
        <authorList>
            <person name="Chen S.-C."/>
            <person name="Teng N.-H."/>
            <person name="Lin Y.-S."/>
            <person name="Lai M.-C."/>
            <person name="Chen H.-H."/>
            <person name="Wang C.-C."/>
        </authorList>
    </citation>
    <scope>NUCLEOTIDE SEQUENCE [LARGE SCALE GENOMIC DNA]</scope>
    <source>
        <strain evidence="3 4">DSM 2702</strain>
    </source>
</reference>
<accession>A0A7K4HN86</accession>
<dbReference type="GO" id="GO:0004134">
    <property type="term" value="F:4-alpha-glucanotransferase activity"/>
    <property type="evidence" value="ECO:0007669"/>
    <property type="project" value="InterPro"/>
</dbReference>
<dbReference type="InterPro" id="IPR024742">
    <property type="entry name" value="Glycogen_debranch_N"/>
</dbReference>
<feature type="domain" description="Glycogen debranching enzyme bacterial and archaeal type N-terminal" evidence="2">
    <location>
        <begin position="24"/>
        <end position="199"/>
    </location>
</feature>
<sequence length="565" mass="61154">MIAFGSEVQDRRFARRKEFLLVCNGAWASSSLAGNTRKYHGLLVAGGRVLLASLDEHLNGEPLTPAAYAGGTDERGLSRLYGVCLDPDPVFSYAAGGASLRKRISFDGALTVRYDLAGPGEVRVVPLVADRGIHETRTAYDLTATPIPGGVRVGPLTLRSREMAFAPAPCLYRDVLYEEDRERGYAHQEHLYAPGAFTAAGEDCTLTLTAEADGVSCSAARPGRDGWLDRAADSFLCGDEILAGYHWFAEGWGRDTFVSIPGLLLSRGRYAEARRVFARSAERLKGGLIPNRMPDDYASSDAPLWFLHALERYRACSHDDRFVASMRPHIEAILREYPESAVAHLDGGLIAVAPRSTWMDTPHTPRAGKPVEVNALWIAALRFAESLGIEGPVPAHTAESAFSRFWNQDRGCFFDLLDPTDPAVRPNQVIALALGIVPPEQGRRALGVIREELLTPFGLRTLSPRERGYAGRFAGDATYHNGTVWPWLLPFYIDALRIHAPGADSAVLLAPLSAHLADAGLGTVSECFDGDTPHRPRGCISQAWSVAGVLRGYRGPPSGGDAGAA</sequence>
<evidence type="ECO:0000259" key="2">
    <source>
        <dbReference type="Pfam" id="PF12439"/>
    </source>
</evidence>
<dbReference type="OrthoDB" id="8543at2157"/>
<organism evidence="3 4">
    <name type="scientific">Methanofollis tationis</name>
    <dbReference type="NCBI Taxonomy" id="81417"/>
    <lineage>
        <taxon>Archaea</taxon>
        <taxon>Methanobacteriati</taxon>
        <taxon>Methanobacteriota</taxon>
        <taxon>Stenosarchaea group</taxon>
        <taxon>Methanomicrobia</taxon>
        <taxon>Methanomicrobiales</taxon>
        <taxon>Methanomicrobiaceae</taxon>
        <taxon>Methanofollis</taxon>
    </lineage>
</organism>
<dbReference type="EMBL" id="JABXWR010000001">
    <property type="protein sequence ID" value="NVO66679.1"/>
    <property type="molecule type" value="Genomic_DNA"/>
</dbReference>
<dbReference type="AlphaFoldDB" id="A0A7K4HN86"/>
<feature type="domain" description="Glycogen debranching enzyme C-terminal" evidence="1">
    <location>
        <begin position="238"/>
        <end position="551"/>
    </location>
</feature>
<evidence type="ECO:0000313" key="3">
    <source>
        <dbReference type="EMBL" id="NVO66679.1"/>
    </source>
</evidence>
<dbReference type="Pfam" id="PF12439">
    <property type="entry name" value="GDE_N"/>
    <property type="match status" value="1"/>
</dbReference>
<evidence type="ECO:0000313" key="4">
    <source>
        <dbReference type="Proteomes" id="UP000570823"/>
    </source>
</evidence>
<comment type="caution">
    <text evidence="3">The sequence shown here is derived from an EMBL/GenBank/DDBJ whole genome shotgun (WGS) entry which is preliminary data.</text>
</comment>
<protein>
    <submittedName>
        <fullName evidence="3">Glycogen debranching enzyme N-terminal domain-containing protein</fullName>
    </submittedName>
</protein>
<dbReference type="Proteomes" id="UP000570823">
    <property type="component" value="Unassembled WGS sequence"/>
</dbReference>
<proteinExistence type="predicted"/>
<dbReference type="InterPro" id="IPR010401">
    <property type="entry name" value="AGL/Gdb1"/>
</dbReference>
<dbReference type="GO" id="GO:0005980">
    <property type="term" value="P:glycogen catabolic process"/>
    <property type="evidence" value="ECO:0007669"/>
    <property type="project" value="InterPro"/>
</dbReference>
<dbReference type="GO" id="GO:0004135">
    <property type="term" value="F:amylo-alpha-1,6-glucosidase activity"/>
    <property type="evidence" value="ECO:0007669"/>
    <property type="project" value="InterPro"/>
</dbReference>
<dbReference type="SUPFAM" id="SSF48208">
    <property type="entry name" value="Six-hairpin glycosidases"/>
    <property type="match status" value="1"/>
</dbReference>
<dbReference type="InterPro" id="IPR008928">
    <property type="entry name" value="6-hairpin_glycosidase_sf"/>
</dbReference>
<dbReference type="PANTHER" id="PTHR10569">
    <property type="entry name" value="GLYCOGEN DEBRANCHING ENZYME"/>
    <property type="match status" value="1"/>
</dbReference>
<dbReference type="Pfam" id="PF06202">
    <property type="entry name" value="GDE_C"/>
    <property type="match status" value="1"/>
</dbReference>
<keyword evidence="4" id="KW-1185">Reference proteome</keyword>
<dbReference type="Gene3D" id="1.50.10.10">
    <property type="match status" value="1"/>
</dbReference>
<gene>
    <name evidence="3" type="ORF">HWN36_05000</name>
</gene>
<name>A0A7K4HN86_9EURY</name>